<dbReference type="SMART" id="SM00448">
    <property type="entry name" value="REC"/>
    <property type="match status" value="1"/>
</dbReference>
<dbReference type="InterPro" id="IPR001789">
    <property type="entry name" value="Sig_transdc_resp-reg_receiver"/>
</dbReference>
<dbReference type="GO" id="GO:0006355">
    <property type="term" value="P:regulation of DNA-templated transcription"/>
    <property type="evidence" value="ECO:0007669"/>
    <property type="project" value="InterPro"/>
</dbReference>
<keyword evidence="1" id="KW-0597">Phosphoprotein</keyword>
<dbReference type="Pfam" id="PF00196">
    <property type="entry name" value="GerE"/>
    <property type="match status" value="1"/>
</dbReference>
<dbReference type="EMBL" id="LAZR01000002">
    <property type="protein sequence ID" value="KKO11590.1"/>
    <property type="molecule type" value="Genomic_DNA"/>
</dbReference>
<dbReference type="InterPro" id="IPR016032">
    <property type="entry name" value="Sig_transdc_resp-reg_C-effctor"/>
</dbReference>
<dbReference type="InterPro" id="IPR058245">
    <property type="entry name" value="NreC/VraR/RcsB-like_REC"/>
</dbReference>
<evidence type="ECO:0000256" key="2">
    <source>
        <dbReference type="ARBA" id="ARBA00023015"/>
    </source>
</evidence>
<dbReference type="SUPFAM" id="SSF46894">
    <property type="entry name" value="C-terminal effector domain of the bipartite response regulators"/>
    <property type="match status" value="1"/>
</dbReference>
<dbReference type="PANTHER" id="PTHR43214:SF41">
    <property type="entry name" value="NITRATE_NITRITE RESPONSE REGULATOR PROTEIN NARP"/>
    <property type="match status" value="1"/>
</dbReference>
<dbReference type="SMART" id="SM00421">
    <property type="entry name" value="HTH_LUXR"/>
    <property type="match status" value="1"/>
</dbReference>
<keyword evidence="3" id="KW-0238">DNA-binding</keyword>
<dbReference type="InterPro" id="IPR011006">
    <property type="entry name" value="CheY-like_superfamily"/>
</dbReference>
<evidence type="ECO:0000259" key="6">
    <source>
        <dbReference type="PROSITE" id="PS50110"/>
    </source>
</evidence>
<protein>
    <recommendedName>
        <fullName evidence="8">DNA-binding response regulator</fullName>
    </recommendedName>
</protein>
<evidence type="ECO:0008006" key="8">
    <source>
        <dbReference type="Google" id="ProtNLM"/>
    </source>
</evidence>
<dbReference type="InterPro" id="IPR000792">
    <property type="entry name" value="Tscrpt_reg_LuxR_C"/>
</dbReference>
<name>A0A0F9W5H9_9ZZZZ</name>
<feature type="domain" description="Response regulatory" evidence="6">
    <location>
        <begin position="3"/>
        <end position="119"/>
    </location>
</feature>
<dbReference type="PROSITE" id="PS50043">
    <property type="entry name" value="HTH_LUXR_2"/>
    <property type="match status" value="1"/>
</dbReference>
<accession>A0A0F9W5H9</accession>
<feature type="domain" description="HTH luxR-type" evidence="5">
    <location>
        <begin position="141"/>
        <end position="206"/>
    </location>
</feature>
<gene>
    <name evidence="7" type="ORF">LCGC14_0010830</name>
</gene>
<dbReference type="SUPFAM" id="SSF52172">
    <property type="entry name" value="CheY-like"/>
    <property type="match status" value="1"/>
</dbReference>
<evidence type="ECO:0000313" key="7">
    <source>
        <dbReference type="EMBL" id="KKO11590.1"/>
    </source>
</evidence>
<comment type="caution">
    <text evidence="7">The sequence shown here is derived from an EMBL/GenBank/DDBJ whole genome shotgun (WGS) entry which is preliminary data.</text>
</comment>
<proteinExistence type="predicted"/>
<dbReference type="AlphaFoldDB" id="A0A0F9W5H9"/>
<dbReference type="Pfam" id="PF00072">
    <property type="entry name" value="Response_reg"/>
    <property type="match status" value="1"/>
</dbReference>
<dbReference type="CDD" id="cd06170">
    <property type="entry name" value="LuxR_C_like"/>
    <property type="match status" value="1"/>
</dbReference>
<evidence type="ECO:0000256" key="4">
    <source>
        <dbReference type="ARBA" id="ARBA00023163"/>
    </source>
</evidence>
<keyword evidence="2" id="KW-0805">Transcription regulation</keyword>
<evidence type="ECO:0000259" key="5">
    <source>
        <dbReference type="PROSITE" id="PS50043"/>
    </source>
</evidence>
<dbReference type="PRINTS" id="PR00038">
    <property type="entry name" value="HTHLUXR"/>
</dbReference>
<organism evidence="7">
    <name type="scientific">marine sediment metagenome</name>
    <dbReference type="NCBI Taxonomy" id="412755"/>
    <lineage>
        <taxon>unclassified sequences</taxon>
        <taxon>metagenomes</taxon>
        <taxon>ecological metagenomes</taxon>
    </lineage>
</organism>
<dbReference type="GO" id="GO:0003677">
    <property type="term" value="F:DNA binding"/>
    <property type="evidence" value="ECO:0007669"/>
    <property type="project" value="UniProtKB-KW"/>
</dbReference>
<dbReference type="PROSITE" id="PS50110">
    <property type="entry name" value="RESPONSE_REGULATORY"/>
    <property type="match status" value="1"/>
</dbReference>
<evidence type="ECO:0000256" key="1">
    <source>
        <dbReference type="ARBA" id="ARBA00022553"/>
    </source>
</evidence>
<dbReference type="CDD" id="cd17535">
    <property type="entry name" value="REC_NarL-like"/>
    <property type="match status" value="1"/>
</dbReference>
<dbReference type="GO" id="GO:0000160">
    <property type="term" value="P:phosphorelay signal transduction system"/>
    <property type="evidence" value="ECO:0007669"/>
    <property type="project" value="InterPro"/>
</dbReference>
<dbReference type="InterPro" id="IPR039420">
    <property type="entry name" value="WalR-like"/>
</dbReference>
<evidence type="ECO:0000256" key="3">
    <source>
        <dbReference type="ARBA" id="ARBA00023125"/>
    </source>
</evidence>
<keyword evidence="4" id="KW-0804">Transcription</keyword>
<reference evidence="7" key="1">
    <citation type="journal article" date="2015" name="Nature">
        <title>Complex archaea that bridge the gap between prokaryotes and eukaryotes.</title>
        <authorList>
            <person name="Spang A."/>
            <person name="Saw J.H."/>
            <person name="Jorgensen S.L."/>
            <person name="Zaremba-Niedzwiedzka K."/>
            <person name="Martijn J."/>
            <person name="Lind A.E."/>
            <person name="van Eijk R."/>
            <person name="Schleper C."/>
            <person name="Guy L."/>
            <person name="Ettema T.J."/>
        </authorList>
    </citation>
    <scope>NUCLEOTIDE SEQUENCE</scope>
</reference>
<sequence length="213" mass="22754">MRYGLIVEDLPEARAWLTTALGEAFPGIQIATAGSLADARHALTSQLPDIALIDIGLPDGSGIDLINELNIKHRSVMSIVTSVFDDDTHLFSALGAGASGYLLKDQSRDELTGMLKHIVDGQPPLSPAIARRLLGFFNPREDVAPAHLTAREKEVLILIAKGYSTPKVAGLLGITSNTAAGYVKSIYAKLNISSRAEATMEASRRGLVTQSMF</sequence>
<dbReference type="Gene3D" id="3.40.50.2300">
    <property type="match status" value="1"/>
</dbReference>
<dbReference type="PANTHER" id="PTHR43214">
    <property type="entry name" value="TWO-COMPONENT RESPONSE REGULATOR"/>
    <property type="match status" value="1"/>
</dbReference>